<evidence type="ECO:0000256" key="1">
    <source>
        <dbReference type="SAM" id="MobiDB-lite"/>
    </source>
</evidence>
<feature type="region of interest" description="Disordered" evidence="1">
    <location>
        <begin position="13"/>
        <end position="45"/>
    </location>
</feature>
<comment type="caution">
    <text evidence="2">The sequence shown here is derived from an EMBL/GenBank/DDBJ whole genome shotgun (WGS) entry which is preliminary data.</text>
</comment>
<evidence type="ECO:0000313" key="3">
    <source>
        <dbReference type="Proteomes" id="UP001165342"/>
    </source>
</evidence>
<keyword evidence="3" id="KW-1185">Reference proteome</keyword>
<organism evidence="2 3">
    <name type="scientific">Sphingomonas hankyongi</name>
    <dbReference type="NCBI Taxonomy" id="2908209"/>
    <lineage>
        <taxon>Bacteria</taxon>
        <taxon>Pseudomonadati</taxon>
        <taxon>Pseudomonadota</taxon>
        <taxon>Alphaproteobacteria</taxon>
        <taxon>Sphingomonadales</taxon>
        <taxon>Sphingomonadaceae</taxon>
        <taxon>Sphingomonas</taxon>
    </lineage>
</organism>
<reference evidence="2" key="1">
    <citation type="submission" date="2022-05" db="EMBL/GenBank/DDBJ databases">
        <authorList>
            <person name="Jo J.-H."/>
            <person name="Im W.-T."/>
        </authorList>
    </citation>
    <scope>NUCLEOTIDE SEQUENCE</scope>
    <source>
        <strain evidence="2">SE220</strain>
    </source>
</reference>
<dbReference type="RefSeq" id="WP_249831181.1">
    <property type="nucleotide sequence ID" value="NZ_JAMGBE010000002.1"/>
</dbReference>
<gene>
    <name evidence="2" type="ORF">LZ538_06475</name>
</gene>
<dbReference type="Proteomes" id="UP001165342">
    <property type="component" value="Unassembled WGS sequence"/>
</dbReference>
<sequence>MITTLIAAAVAAAQPVADNSPAQAATPAQPMEHQPGQMHEHGQMGKMSAEDCAKCCEEMMAKMHSGHSDTNEHKH</sequence>
<proteinExistence type="predicted"/>
<dbReference type="EMBL" id="JAMGBE010000002">
    <property type="protein sequence ID" value="MCL6729701.1"/>
    <property type="molecule type" value="Genomic_DNA"/>
</dbReference>
<name>A0ABT0S1T1_9SPHN</name>
<evidence type="ECO:0000313" key="2">
    <source>
        <dbReference type="EMBL" id="MCL6729701.1"/>
    </source>
</evidence>
<protein>
    <submittedName>
        <fullName evidence="2">Uncharacterized protein</fullName>
    </submittedName>
</protein>
<accession>A0ABT0S1T1</accession>